<protein>
    <recommendedName>
        <fullName evidence="4">Yip1 domain-containing protein</fullName>
    </recommendedName>
</protein>
<comment type="caution">
    <text evidence="2">The sequence shown here is derived from an EMBL/GenBank/DDBJ whole genome shotgun (WGS) entry which is preliminary data.</text>
</comment>
<dbReference type="RefSeq" id="WP_010856922.1">
    <property type="nucleotide sequence ID" value="NZ_AQHR01000126.1"/>
</dbReference>
<feature type="transmembrane region" description="Helical" evidence="1">
    <location>
        <begin position="6"/>
        <end position="24"/>
    </location>
</feature>
<feature type="transmembrane region" description="Helical" evidence="1">
    <location>
        <begin position="154"/>
        <end position="174"/>
    </location>
</feature>
<dbReference type="STRING" id="1232681.ADIS_4811"/>
<accession>R7ZKT3</accession>
<keyword evidence="3" id="KW-1185">Reference proteome</keyword>
<evidence type="ECO:0000256" key="1">
    <source>
        <dbReference type="SAM" id="Phobius"/>
    </source>
</evidence>
<feature type="transmembrane region" description="Helical" evidence="1">
    <location>
        <begin position="186"/>
        <end position="205"/>
    </location>
</feature>
<reference evidence="2 3" key="1">
    <citation type="submission" date="2013-02" db="EMBL/GenBank/DDBJ databases">
        <title>A novel strain isolated from Lonar lake, Maharashtra, India.</title>
        <authorList>
            <person name="Singh A."/>
        </authorList>
    </citation>
    <scope>NUCLEOTIDE SEQUENCE [LARGE SCALE GENOMIC DNA]</scope>
    <source>
        <strain evidence="2 3">AK24</strain>
    </source>
</reference>
<organism evidence="2 3">
    <name type="scientific">Lunatimonas lonarensis</name>
    <dbReference type="NCBI Taxonomy" id="1232681"/>
    <lineage>
        <taxon>Bacteria</taxon>
        <taxon>Pseudomonadati</taxon>
        <taxon>Bacteroidota</taxon>
        <taxon>Cytophagia</taxon>
        <taxon>Cytophagales</taxon>
        <taxon>Cyclobacteriaceae</taxon>
    </lineage>
</organism>
<dbReference type="Proteomes" id="UP000013909">
    <property type="component" value="Unassembled WGS sequence"/>
</dbReference>
<evidence type="ECO:0000313" key="2">
    <source>
        <dbReference type="EMBL" id="EON74700.1"/>
    </source>
</evidence>
<proteinExistence type="predicted"/>
<dbReference type="EMBL" id="AQHR01000126">
    <property type="protein sequence ID" value="EON74700.1"/>
    <property type="molecule type" value="Genomic_DNA"/>
</dbReference>
<keyword evidence="1" id="KW-1133">Transmembrane helix</keyword>
<keyword evidence="1" id="KW-0812">Transmembrane</keyword>
<feature type="transmembrane region" description="Helical" evidence="1">
    <location>
        <begin position="99"/>
        <end position="117"/>
    </location>
</feature>
<name>R7ZKT3_9BACT</name>
<feature type="transmembrane region" description="Helical" evidence="1">
    <location>
        <begin position="58"/>
        <end position="79"/>
    </location>
</feature>
<dbReference type="OrthoDB" id="825516at2"/>
<gene>
    <name evidence="2" type="ORF">ADIS_4811</name>
</gene>
<sequence>MRSLLIIGFYAIVIYLVNLFVVDVEEMVISQVLRGGDLDIPEHVFLESVEQIRFWSKFSLLFSILLFVLKALTVAMLLYAGLFFLDLHHERSLKELFDVAVYAESVLVIAILLKVAVVAAGEFSYDQYLMYYPLSVLSLVGSDVHQVFVYPLQLVNVFEFLYVFLLIYFLKEVVSLTFTATSRIVFASYGTGLACWVILVMFLTVNFM</sequence>
<evidence type="ECO:0008006" key="4">
    <source>
        <dbReference type="Google" id="ProtNLM"/>
    </source>
</evidence>
<evidence type="ECO:0000313" key="3">
    <source>
        <dbReference type="Proteomes" id="UP000013909"/>
    </source>
</evidence>
<dbReference type="AlphaFoldDB" id="R7ZKT3"/>
<keyword evidence="1" id="KW-0472">Membrane</keyword>